<proteinExistence type="predicted"/>
<sequence length="48" mass="5246">MSLTTPAEQSVDGFVAAAYIVTHRRPDGTVHSPTGVHLIHFQRSEATR</sequence>
<dbReference type="RefSeq" id="WP_179814095.1">
    <property type="nucleotide sequence ID" value="NZ_JACBZD010000001.1"/>
</dbReference>
<dbReference type="Proteomes" id="UP000567795">
    <property type="component" value="Unassembled WGS sequence"/>
</dbReference>
<organism evidence="1 2">
    <name type="scientific">Allostreptomyces psammosilenae</name>
    <dbReference type="NCBI Taxonomy" id="1892865"/>
    <lineage>
        <taxon>Bacteria</taxon>
        <taxon>Bacillati</taxon>
        <taxon>Actinomycetota</taxon>
        <taxon>Actinomycetes</taxon>
        <taxon>Kitasatosporales</taxon>
        <taxon>Streptomycetaceae</taxon>
        <taxon>Allostreptomyces</taxon>
    </lineage>
</organism>
<dbReference type="AlphaFoldDB" id="A0A853A4B7"/>
<dbReference type="EMBL" id="JACBZD010000001">
    <property type="protein sequence ID" value="NYI05342.1"/>
    <property type="molecule type" value="Genomic_DNA"/>
</dbReference>
<accession>A0A853A4B7</accession>
<evidence type="ECO:0000313" key="1">
    <source>
        <dbReference type="EMBL" id="NYI05342.1"/>
    </source>
</evidence>
<name>A0A853A4B7_9ACTN</name>
<reference evidence="1 2" key="1">
    <citation type="submission" date="2020-07" db="EMBL/GenBank/DDBJ databases">
        <title>Sequencing the genomes of 1000 actinobacteria strains.</title>
        <authorList>
            <person name="Klenk H.-P."/>
        </authorList>
    </citation>
    <scope>NUCLEOTIDE SEQUENCE [LARGE SCALE GENOMIC DNA]</scope>
    <source>
        <strain evidence="1 2">DSM 42178</strain>
    </source>
</reference>
<evidence type="ECO:0000313" key="2">
    <source>
        <dbReference type="Proteomes" id="UP000567795"/>
    </source>
</evidence>
<protein>
    <submittedName>
        <fullName evidence="1">Uncharacterized protein</fullName>
    </submittedName>
</protein>
<keyword evidence="2" id="KW-1185">Reference proteome</keyword>
<gene>
    <name evidence="1" type="ORF">FHU37_002285</name>
</gene>
<comment type="caution">
    <text evidence="1">The sequence shown here is derived from an EMBL/GenBank/DDBJ whole genome shotgun (WGS) entry which is preliminary data.</text>
</comment>